<evidence type="ECO:0000313" key="1">
    <source>
        <dbReference type="EMBL" id="GFJ84967.1"/>
    </source>
</evidence>
<dbReference type="AlphaFoldDB" id="A0A6V8KT32"/>
<name>A0A6V8KT32_9ACTN</name>
<dbReference type="Proteomes" id="UP000482800">
    <property type="component" value="Unassembled WGS sequence"/>
</dbReference>
<evidence type="ECO:0000313" key="2">
    <source>
        <dbReference type="Proteomes" id="UP000482800"/>
    </source>
</evidence>
<proteinExistence type="predicted"/>
<gene>
    <name evidence="1" type="ORF">Phou_091470</name>
</gene>
<dbReference type="RefSeq" id="WP_178135013.1">
    <property type="nucleotide sequence ID" value="NZ_BAABGO010000035.1"/>
</dbReference>
<comment type="caution">
    <text evidence="1">The sequence shown here is derived from an EMBL/GenBank/DDBJ whole genome shotgun (WGS) entry which is preliminary data.</text>
</comment>
<keyword evidence="2" id="KW-1185">Reference proteome</keyword>
<reference evidence="1 2" key="1">
    <citation type="submission" date="2020-03" db="EMBL/GenBank/DDBJ databases">
        <title>Whole genome shotgun sequence of Phytohabitans houttuyneae NBRC 108639.</title>
        <authorList>
            <person name="Komaki H."/>
            <person name="Tamura T."/>
        </authorList>
    </citation>
    <scope>NUCLEOTIDE SEQUENCE [LARGE SCALE GENOMIC DNA]</scope>
    <source>
        <strain evidence="1 2">NBRC 108639</strain>
    </source>
</reference>
<reference evidence="1 2" key="2">
    <citation type="submission" date="2020-03" db="EMBL/GenBank/DDBJ databases">
        <authorList>
            <person name="Ichikawa N."/>
            <person name="Kimura A."/>
            <person name="Kitahashi Y."/>
            <person name="Uohara A."/>
        </authorList>
    </citation>
    <scope>NUCLEOTIDE SEQUENCE [LARGE SCALE GENOMIC DNA]</scope>
    <source>
        <strain evidence="1 2">NBRC 108639</strain>
    </source>
</reference>
<dbReference type="EMBL" id="BLPF01000004">
    <property type="protein sequence ID" value="GFJ84967.1"/>
    <property type="molecule type" value="Genomic_DNA"/>
</dbReference>
<sequence length="208" mass="23219">MTTSPNPAEIPPVEVMYCRRCRRAVNTHTGPSGVTYVHAVEVRGETVDHRPDPAPVTEIADPLIECDFCSAPDAAWIYRCADQRTDVRRVTARVVDAADYQDRHHAARTRRTETEHGITQAWGERWSACQGCAERIEARDLYGLIRRVVEAMPAKLTRGNRLVRVRGHLHATYTAVFDTLAPGRGRIEPGHPLGVWPVPPDMQPDGTP</sequence>
<protein>
    <submittedName>
        <fullName evidence="1">Uncharacterized protein</fullName>
    </submittedName>
</protein>
<accession>A0A6V8KT32</accession>
<organism evidence="1 2">
    <name type="scientific">Phytohabitans houttuyneae</name>
    <dbReference type="NCBI Taxonomy" id="1076126"/>
    <lineage>
        <taxon>Bacteria</taxon>
        <taxon>Bacillati</taxon>
        <taxon>Actinomycetota</taxon>
        <taxon>Actinomycetes</taxon>
        <taxon>Micromonosporales</taxon>
        <taxon>Micromonosporaceae</taxon>
    </lineage>
</organism>